<dbReference type="AlphaFoldDB" id="A0A511SVD2"/>
<name>A0A511SVD2_MYXFU</name>
<protein>
    <submittedName>
        <fullName evidence="1">Uncharacterized protein</fullName>
    </submittedName>
</protein>
<dbReference type="Proteomes" id="UP000321514">
    <property type="component" value="Unassembled WGS sequence"/>
</dbReference>
<sequence>MGGLLVVMAGTLGLGCGVGPEADAESPAQTEQALVACEPGFSPQFTLWYCEPGCNWTVNVAYLVCRRDVPPHDTYEAGEVARSCGACF</sequence>
<dbReference type="EMBL" id="BJXR01000013">
    <property type="protein sequence ID" value="GEN05864.1"/>
    <property type="molecule type" value="Genomic_DNA"/>
</dbReference>
<organism evidence="1 2">
    <name type="scientific">Myxococcus fulvus</name>
    <dbReference type="NCBI Taxonomy" id="33"/>
    <lineage>
        <taxon>Bacteria</taxon>
        <taxon>Pseudomonadati</taxon>
        <taxon>Myxococcota</taxon>
        <taxon>Myxococcia</taxon>
        <taxon>Myxococcales</taxon>
        <taxon>Cystobacterineae</taxon>
        <taxon>Myxococcaceae</taxon>
        <taxon>Myxococcus</taxon>
    </lineage>
</organism>
<gene>
    <name evidence="1" type="ORF">MFU01_09010</name>
</gene>
<evidence type="ECO:0000313" key="2">
    <source>
        <dbReference type="Proteomes" id="UP000321514"/>
    </source>
</evidence>
<reference evidence="1 2" key="1">
    <citation type="submission" date="2019-07" db="EMBL/GenBank/DDBJ databases">
        <title>Whole genome shotgun sequence of Myxococcus fulvus NBRC 100333.</title>
        <authorList>
            <person name="Hosoyama A."/>
            <person name="Uohara A."/>
            <person name="Ohji S."/>
            <person name="Ichikawa N."/>
        </authorList>
    </citation>
    <scope>NUCLEOTIDE SEQUENCE [LARGE SCALE GENOMIC DNA]</scope>
    <source>
        <strain evidence="1 2">NBRC 100333</strain>
    </source>
</reference>
<dbReference type="RefSeq" id="WP_074951378.1">
    <property type="nucleotide sequence ID" value="NZ_BJXR01000013.1"/>
</dbReference>
<evidence type="ECO:0000313" key="1">
    <source>
        <dbReference type="EMBL" id="GEN05864.1"/>
    </source>
</evidence>
<comment type="caution">
    <text evidence="1">The sequence shown here is derived from an EMBL/GenBank/DDBJ whole genome shotgun (WGS) entry which is preliminary data.</text>
</comment>
<dbReference type="OrthoDB" id="9968459at2"/>
<proteinExistence type="predicted"/>
<accession>A0A511SVD2</accession>